<keyword evidence="1" id="KW-1133">Transmembrane helix</keyword>
<dbReference type="EMBL" id="LGTC01000001">
    <property type="protein sequence ID" value="KNY30551.1"/>
    <property type="molecule type" value="Genomic_DNA"/>
</dbReference>
<sequence>MNTVYFIGALIFAVVVWMIIIRLFMTFMNFIGENIGLWEFFKYLFLKIKKIIKK</sequence>
<proteinExistence type="predicted"/>
<evidence type="ECO:0000313" key="3">
    <source>
        <dbReference type="EMBL" id="KNY30566.1"/>
    </source>
</evidence>
<keyword evidence="4" id="KW-1185">Reference proteome</keyword>
<keyword evidence="1" id="KW-0812">Transmembrane</keyword>
<dbReference type="RefSeq" id="WP_160317774.1">
    <property type="nucleotide sequence ID" value="NZ_LGTC01000001.1"/>
</dbReference>
<reference evidence="4" key="2">
    <citation type="submission" date="2015-07" db="EMBL/GenBank/DDBJ databases">
        <title>Near-Complete Genome Sequence of the Cellulolytic Bacterium Bacteroides (Pseudobacteroides) cellulosolvens ATCC 35603.</title>
        <authorList>
            <person name="Dassa B."/>
            <person name="Utturkar S.M."/>
            <person name="Klingeman D.M."/>
            <person name="Hurt R.A."/>
            <person name="Keller M."/>
            <person name="Xu J."/>
            <person name="Reddy Y.H.K."/>
            <person name="Borovok I."/>
            <person name="Grinberg I.R."/>
            <person name="Lamed R."/>
            <person name="Zhivin O."/>
            <person name="Bayer E.A."/>
            <person name="Brown S.D."/>
        </authorList>
    </citation>
    <scope>NUCLEOTIDE SEQUENCE [LARGE SCALE GENOMIC DNA]</scope>
    <source>
        <strain evidence="4">DSM 2933</strain>
    </source>
</reference>
<dbReference type="AlphaFoldDB" id="A0A0L6JXI3"/>
<organism evidence="3 4">
    <name type="scientific">Pseudobacteroides cellulosolvens ATCC 35603 = DSM 2933</name>
    <dbReference type="NCBI Taxonomy" id="398512"/>
    <lineage>
        <taxon>Bacteria</taxon>
        <taxon>Bacillati</taxon>
        <taxon>Bacillota</taxon>
        <taxon>Clostridia</taxon>
        <taxon>Eubacteriales</taxon>
        <taxon>Oscillospiraceae</taxon>
        <taxon>Pseudobacteroides</taxon>
    </lineage>
</organism>
<accession>A0A0L6JXI3</accession>
<keyword evidence="1" id="KW-0472">Membrane</keyword>
<dbReference type="EMBL" id="LGTC01000001">
    <property type="protein sequence ID" value="KNY30566.1"/>
    <property type="molecule type" value="Genomic_DNA"/>
</dbReference>
<evidence type="ECO:0000313" key="2">
    <source>
        <dbReference type="EMBL" id="KNY30551.1"/>
    </source>
</evidence>
<feature type="transmembrane region" description="Helical" evidence="1">
    <location>
        <begin position="6"/>
        <end position="25"/>
    </location>
</feature>
<dbReference type="Proteomes" id="UP000036923">
    <property type="component" value="Unassembled WGS sequence"/>
</dbReference>
<evidence type="ECO:0000256" key="1">
    <source>
        <dbReference type="SAM" id="Phobius"/>
    </source>
</evidence>
<comment type="caution">
    <text evidence="3">The sequence shown here is derived from an EMBL/GenBank/DDBJ whole genome shotgun (WGS) entry which is preliminary data.</text>
</comment>
<name>A0A0L6JXI3_9FIRM</name>
<gene>
    <name evidence="2" type="ORF">Bccel_5831</name>
    <name evidence="3" type="ORF">Bccel_5846</name>
</gene>
<evidence type="ECO:0000313" key="4">
    <source>
        <dbReference type="Proteomes" id="UP000036923"/>
    </source>
</evidence>
<reference evidence="3" key="1">
    <citation type="submission" date="2015-07" db="EMBL/GenBank/DDBJ databases">
        <title>MeaNS - Measles Nucleotide Surveillance Program.</title>
        <authorList>
            <person name="Tran T."/>
            <person name="Druce J."/>
        </authorList>
    </citation>
    <scope>NUCLEOTIDE SEQUENCE</scope>
    <source>
        <strain evidence="3">DSM 2933</strain>
    </source>
</reference>
<protein>
    <submittedName>
        <fullName evidence="3">Uncharacterized protein</fullName>
    </submittedName>
</protein>